<dbReference type="PANTHER" id="PTHR21082:SF4">
    <property type="entry name" value="PROTEIN INTURNED"/>
    <property type="match status" value="1"/>
</dbReference>
<dbReference type="InterPro" id="IPR039151">
    <property type="entry name" value="INTU"/>
</dbReference>
<dbReference type="GO" id="GO:0060271">
    <property type="term" value="P:cilium assembly"/>
    <property type="evidence" value="ECO:0007669"/>
    <property type="project" value="InterPro"/>
</dbReference>
<dbReference type="Gene3D" id="3.40.1280.30">
    <property type="match status" value="1"/>
</dbReference>
<dbReference type="PROSITE" id="PS51675">
    <property type="entry name" value="SAM_MT_TRM10"/>
    <property type="match status" value="1"/>
</dbReference>
<proteinExistence type="predicted"/>
<dbReference type="InterPro" id="IPR028564">
    <property type="entry name" value="MT_TRM10-typ"/>
</dbReference>
<keyword evidence="4" id="KW-0949">S-adenosyl-L-methionine</keyword>
<organism evidence="8 9">
    <name type="scientific">Triplophysa rosa</name>
    <name type="common">Cave loach</name>
    <dbReference type="NCBI Taxonomy" id="992332"/>
    <lineage>
        <taxon>Eukaryota</taxon>
        <taxon>Metazoa</taxon>
        <taxon>Chordata</taxon>
        <taxon>Craniata</taxon>
        <taxon>Vertebrata</taxon>
        <taxon>Euteleostomi</taxon>
        <taxon>Actinopterygii</taxon>
        <taxon>Neopterygii</taxon>
        <taxon>Teleostei</taxon>
        <taxon>Ostariophysi</taxon>
        <taxon>Cypriniformes</taxon>
        <taxon>Nemacheilidae</taxon>
        <taxon>Triplophysa</taxon>
    </lineage>
</organism>
<keyword evidence="9" id="KW-1185">Reference proteome</keyword>
<dbReference type="GO" id="GO:0005929">
    <property type="term" value="C:cilium"/>
    <property type="evidence" value="ECO:0007669"/>
    <property type="project" value="TreeGrafter"/>
</dbReference>
<dbReference type="InterPro" id="IPR038459">
    <property type="entry name" value="MT_TRM10-typ_sf"/>
</dbReference>
<feature type="region of interest" description="Disordered" evidence="6">
    <location>
        <begin position="128"/>
        <end position="157"/>
    </location>
</feature>
<gene>
    <name evidence="8" type="ORF">IRJ41_004159</name>
</gene>
<dbReference type="Proteomes" id="UP001059041">
    <property type="component" value="Linkage Group LG1"/>
</dbReference>
<evidence type="ECO:0000256" key="1">
    <source>
        <dbReference type="ARBA" id="ARBA00012797"/>
    </source>
</evidence>
<feature type="compositionally biased region" description="Basic and acidic residues" evidence="6">
    <location>
        <begin position="1"/>
        <end position="24"/>
    </location>
</feature>
<dbReference type="GO" id="GO:0007399">
    <property type="term" value="P:nervous system development"/>
    <property type="evidence" value="ECO:0007669"/>
    <property type="project" value="TreeGrafter"/>
</dbReference>
<keyword evidence="3" id="KW-0808">Transferase</keyword>
<comment type="catalytic activity">
    <reaction evidence="5">
        <text>guanosine(9) in tRNA + S-adenosyl-L-methionine = N(1)-methylguanosine(9) in tRNA + S-adenosyl-L-homocysteine + H(+)</text>
        <dbReference type="Rhea" id="RHEA:43156"/>
        <dbReference type="Rhea" id="RHEA-COMP:10367"/>
        <dbReference type="Rhea" id="RHEA-COMP:10368"/>
        <dbReference type="ChEBI" id="CHEBI:15378"/>
        <dbReference type="ChEBI" id="CHEBI:57856"/>
        <dbReference type="ChEBI" id="CHEBI:59789"/>
        <dbReference type="ChEBI" id="CHEBI:73542"/>
        <dbReference type="ChEBI" id="CHEBI:74269"/>
        <dbReference type="EC" id="2.1.1.221"/>
    </reaction>
</comment>
<dbReference type="GO" id="GO:0052905">
    <property type="term" value="F:tRNA (guanosine(9)-N1)-methyltransferase activity"/>
    <property type="evidence" value="ECO:0007669"/>
    <property type="project" value="UniProtKB-EC"/>
</dbReference>
<dbReference type="EC" id="2.1.1.221" evidence="1"/>
<evidence type="ECO:0000313" key="9">
    <source>
        <dbReference type="Proteomes" id="UP001059041"/>
    </source>
</evidence>
<dbReference type="EMBL" id="JAFHDT010000001">
    <property type="protein sequence ID" value="KAI7813905.1"/>
    <property type="molecule type" value="Genomic_DNA"/>
</dbReference>
<evidence type="ECO:0000259" key="7">
    <source>
        <dbReference type="PROSITE" id="PS51675"/>
    </source>
</evidence>
<feature type="region of interest" description="Disordered" evidence="6">
    <location>
        <begin position="1"/>
        <end position="51"/>
    </location>
</feature>
<evidence type="ECO:0000256" key="6">
    <source>
        <dbReference type="SAM" id="MobiDB-lite"/>
    </source>
</evidence>
<reference evidence="8" key="1">
    <citation type="submission" date="2021-02" db="EMBL/GenBank/DDBJ databases">
        <title>Comparative genomics reveals that relaxation of natural selection precedes convergent phenotypic evolution of cavefish.</title>
        <authorList>
            <person name="Peng Z."/>
        </authorList>
    </citation>
    <scope>NUCLEOTIDE SEQUENCE</scope>
    <source>
        <tissue evidence="8">Muscle</tissue>
    </source>
</reference>
<dbReference type="GO" id="GO:0032259">
    <property type="term" value="P:methylation"/>
    <property type="evidence" value="ECO:0007669"/>
    <property type="project" value="UniProtKB-KW"/>
</dbReference>
<evidence type="ECO:0000256" key="4">
    <source>
        <dbReference type="ARBA" id="ARBA00022691"/>
    </source>
</evidence>
<evidence type="ECO:0000256" key="2">
    <source>
        <dbReference type="ARBA" id="ARBA00022603"/>
    </source>
</evidence>
<sequence>MASRHFTEDVGTHDSREIKEEKGGNDGSDDDSTASSYSYTGSGFSDDLEPEWLDDVQKNGELFYLELSEGEEEALLAQVTASQSAATNHVRFSEKEVEIITDSGKKEADSSNKSEAKFKKFAKILRRRQSSQRKAVNGKEGGAPQRPTSILKNQAGQRPGVVVHQQRLKDVYVYLNPKRLCSSSPPYPEKGGLLEALLGVVHRPGGNAGKRGEKLTINALVPHSPASKCADILIALERVDEDKVYILGGLVDESIQKKISYKRAKELGVHTVRLPIDEYMVKKSNPKNFHSKILAINQVFEVLLAFCETKDWTTALASGIPPGKGYVVTSLMSSEVGQ</sequence>
<feature type="compositionally biased region" description="Polar residues" evidence="6">
    <location>
        <begin position="146"/>
        <end position="156"/>
    </location>
</feature>
<comment type="caution">
    <text evidence="8">The sequence shown here is derived from an EMBL/GenBank/DDBJ whole genome shotgun (WGS) entry which is preliminary data.</text>
</comment>
<protein>
    <recommendedName>
        <fullName evidence="1">tRNA (guanine(9)-N(1))-methyltransferase</fullName>
        <ecNumber evidence="1">2.1.1.221</ecNumber>
    </recommendedName>
</protein>
<name>A0A9W7X541_TRIRA</name>
<feature type="domain" description="SAM-dependent MTase TRM10-type" evidence="7">
    <location>
        <begin position="236"/>
        <end position="327"/>
    </location>
</feature>
<accession>A0A9W7X541</accession>
<evidence type="ECO:0000313" key="8">
    <source>
        <dbReference type="EMBL" id="KAI7813905.1"/>
    </source>
</evidence>
<keyword evidence="2" id="KW-0489">Methyltransferase</keyword>
<feature type="compositionally biased region" description="Low complexity" evidence="6">
    <location>
        <begin position="33"/>
        <end position="45"/>
    </location>
</feature>
<evidence type="ECO:0000256" key="3">
    <source>
        <dbReference type="ARBA" id="ARBA00022679"/>
    </source>
</evidence>
<dbReference type="GO" id="GO:0005737">
    <property type="term" value="C:cytoplasm"/>
    <property type="evidence" value="ECO:0007669"/>
    <property type="project" value="TreeGrafter"/>
</dbReference>
<dbReference type="PANTHER" id="PTHR21082">
    <property type="entry name" value="PROTEIN INTURNED"/>
    <property type="match status" value="1"/>
</dbReference>
<evidence type="ECO:0000256" key="5">
    <source>
        <dbReference type="ARBA" id="ARBA00048434"/>
    </source>
</evidence>
<dbReference type="GO" id="GO:0001736">
    <property type="term" value="P:establishment of planar polarity"/>
    <property type="evidence" value="ECO:0007669"/>
    <property type="project" value="InterPro"/>
</dbReference>
<dbReference type="AlphaFoldDB" id="A0A9W7X541"/>